<evidence type="ECO:0000256" key="1">
    <source>
        <dbReference type="ARBA" id="ARBA00001974"/>
    </source>
</evidence>
<protein>
    <submittedName>
        <fullName evidence="8">NAD(P)/FAD-dependent oxidoreductase</fullName>
        <ecNumber evidence="8">1.14.13.-</ecNumber>
    </submittedName>
</protein>
<accession>A0ABU0XEX6</accession>
<dbReference type="RefSeq" id="WP_308488612.1">
    <property type="nucleotide sequence ID" value="NZ_JAVFCB010000003.1"/>
</dbReference>
<evidence type="ECO:0000256" key="7">
    <source>
        <dbReference type="ARBA" id="ARBA00023033"/>
    </source>
</evidence>
<evidence type="ECO:0000256" key="4">
    <source>
        <dbReference type="ARBA" id="ARBA00022827"/>
    </source>
</evidence>
<evidence type="ECO:0000256" key="2">
    <source>
        <dbReference type="ARBA" id="ARBA00010139"/>
    </source>
</evidence>
<evidence type="ECO:0000256" key="6">
    <source>
        <dbReference type="ARBA" id="ARBA00023002"/>
    </source>
</evidence>
<comment type="cofactor">
    <cofactor evidence="1">
        <name>FAD</name>
        <dbReference type="ChEBI" id="CHEBI:57692"/>
    </cofactor>
</comment>
<keyword evidence="5" id="KW-0521">NADP</keyword>
<dbReference type="PANTHER" id="PTHR43098:SF3">
    <property type="entry name" value="L-ORNITHINE N(5)-MONOOXYGENASE-RELATED"/>
    <property type="match status" value="1"/>
</dbReference>
<dbReference type="InterPro" id="IPR050775">
    <property type="entry name" value="FAD-binding_Monooxygenases"/>
</dbReference>
<dbReference type="SUPFAM" id="SSF51905">
    <property type="entry name" value="FAD/NAD(P)-binding domain"/>
    <property type="match status" value="2"/>
</dbReference>
<dbReference type="Pfam" id="PF13738">
    <property type="entry name" value="Pyr_redox_3"/>
    <property type="match status" value="1"/>
</dbReference>
<sequence>MSDSTTVHDIVVVGAGYAGIYTTIHAAQAGLDVIGLEAGADIGGTWYWNRFPGARCDVESIDYSYSFDKDLQRQWRWSERYATQPEILRYLSHVADRHDVRRHYRFSQRVSQARWDEDAQVWTVRTEQGLETSARWLVMASGCLSTPILPDLPGRESFAGDVYQTAAWPHEHPDFTGKRVAVIGSGASAVQSVPIFAESAAEVVVYQRTANYSVPAFNRPLTDEDWRAAQEDYDHRRELSWNGLAGSPWTSHPVPYDEVPEEEREAIFEEAWLRGGVLFAKAFQGLTARQEINDAAREFFERKLAEIVEDPQTLADLTPHGYAIGTKRICTDSGYYRSFNLPHVSLVNLRRDPIVEVGPSGIRTESGLREFDVIVYATGFDAMTGALTHIDIHGRDGILLRDAWAEGAVNYLGIGVPGFPNLLTLNSAGSPSVLSNMALTSEQQGDYALRLIAHCAAQGFTSAEVRADAAQAWIEHGAEVASGSLFSKTDSWYSGANIAGKARGFLPYIGGFRPYIDRVDRIADEGYTGFVLSTRTAVPA</sequence>
<dbReference type="InterPro" id="IPR036188">
    <property type="entry name" value="FAD/NAD-bd_sf"/>
</dbReference>
<comment type="caution">
    <text evidence="8">The sequence shown here is derived from an EMBL/GenBank/DDBJ whole genome shotgun (WGS) entry which is preliminary data.</text>
</comment>
<dbReference type="Proteomes" id="UP001230289">
    <property type="component" value="Unassembled WGS sequence"/>
</dbReference>
<dbReference type="EC" id="1.14.13.-" evidence="8"/>
<keyword evidence="6 8" id="KW-0560">Oxidoreductase</keyword>
<keyword evidence="4" id="KW-0274">FAD</keyword>
<evidence type="ECO:0000313" key="8">
    <source>
        <dbReference type="EMBL" id="MDQ4213674.1"/>
    </source>
</evidence>
<reference evidence="8 9" key="1">
    <citation type="submission" date="2023-08" db="EMBL/GenBank/DDBJ databases">
        <title>Microbacterium sp. nov., isolated from a waste landfill.</title>
        <authorList>
            <person name="Wen W."/>
        </authorList>
    </citation>
    <scope>NUCLEOTIDE SEQUENCE [LARGE SCALE GENOMIC DNA]</scope>
    <source>
        <strain evidence="8 9">ASV81</strain>
    </source>
</reference>
<evidence type="ECO:0000256" key="3">
    <source>
        <dbReference type="ARBA" id="ARBA00022630"/>
    </source>
</evidence>
<dbReference type="PRINTS" id="PR00368">
    <property type="entry name" value="FADPNR"/>
</dbReference>
<proteinExistence type="inferred from homology"/>
<name>A0ABU0XEX6_9MICO</name>
<dbReference type="PANTHER" id="PTHR43098">
    <property type="entry name" value="L-ORNITHINE N(5)-MONOOXYGENASE-RELATED"/>
    <property type="match status" value="1"/>
</dbReference>
<dbReference type="Gene3D" id="3.50.50.60">
    <property type="entry name" value="FAD/NAD(P)-binding domain"/>
    <property type="match status" value="3"/>
</dbReference>
<comment type="similarity">
    <text evidence="2">Belongs to the FAD-binding monooxygenase family.</text>
</comment>
<evidence type="ECO:0000313" key="9">
    <source>
        <dbReference type="Proteomes" id="UP001230289"/>
    </source>
</evidence>
<dbReference type="GO" id="GO:0016491">
    <property type="term" value="F:oxidoreductase activity"/>
    <property type="evidence" value="ECO:0007669"/>
    <property type="project" value="UniProtKB-KW"/>
</dbReference>
<evidence type="ECO:0000256" key="5">
    <source>
        <dbReference type="ARBA" id="ARBA00022857"/>
    </source>
</evidence>
<dbReference type="PRINTS" id="PR00411">
    <property type="entry name" value="PNDRDTASEI"/>
</dbReference>
<dbReference type="EMBL" id="JAVFCB010000003">
    <property type="protein sequence ID" value="MDQ4213674.1"/>
    <property type="molecule type" value="Genomic_DNA"/>
</dbReference>
<keyword evidence="3" id="KW-0285">Flavoprotein</keyword>
<keyword evidence="9" id="KW-1185">Reference proteome</keyword>
<gene>
    <name evidence="8" type="ORF">RBR11_07060</name>
</gene>
<keyword evidence="7" id="KW-0503">Monooxygenase</keyword>
<organism evidence="8 9">
    <name type="scientific">Microbacterium capsulatum</name>
    <dbReference type="NCBI Taxonomy" id="3041921"/>
    <lineage>
        <taxon>Bacteria</taxon>
        <taxon>Bacillati</taxon>
        <taxon>Actinomycetota</taxon>
        <taxon>Actinomycetes</taxon>
        <taxon>Micrococcales</taxon>
        <taxon>Microbacteriaceae</taxon>
        <taxon>Microbacterium</taxon>
    </lineage>
</organism>